<sequence length="132" mass="15262">MRVGAINNNYPFHFSFAFPWHDAIRYADFCGELPQQTKEREEKVFATLHIGDVKPTKLFNVICRISFFKIKRKSLHEKQNISKFESKSGHNNRKTINKQTCGHDCIHVELTLKHPQLTCSFSSTCSPFSTEA</sequence>
<protein>
    <submittedName>
        <fullName evidence="1">CLUMA_CG021063, isoform A</fullName>
    </submittedName>
</protein>
<dbReference type="EMBL" id="CVRI01000074">
    <property type="protein sequence ID" value="CRL07946.1"/>
    <property type="molecule type" value="Genomic_DNA"/>
</dbReference>
<keyword evidence="2" id="KW-1185">Reference proteome</keyword>
<organism evidence="1 2">
    <name type="scientific">Clunio marinus</name>
    <dbReference type="NCBI Taxonomy" id="568069"/>
    <lineage>
        <taxon>Eukaryota</taxon>
        <taxon>Metazoa</taxon>
        <taxon>Ecdysozoa</taxon>
        <taxon>Arthropoda</taxon>
        <taxon>Hexapoda</taxon>
        <taxon>Insecta</taxon>
        <taxon>Pterygota</taxon>
        <taxon>Neoptera</taxon>
        <taxon>Endopterygota</taxon>
        <taxon>Diptera</taxon>
        <taxon>Nematocera</taxon>
        <taxon>Chironomoidea</taxon>
        <taxon>Chironomidae</taxon>
        <taxon>Clunio</taxon>
    </lineage>
</organism>
<gene>
    <name evidence="1" type="ORF">CLUMA_CG021063</name>
</gene>
<dbReference type="Proteomes" id="UP000183832">
    <property type="component" value="Unassembled WGS sequence"/>
</dbReference>
<name>A0A1J1J7J9_9DIPT</name>
<evidence type="ECO:0000313" key="1">
    <source>
        <dbReference type="EMBL" id="CRL07946.1"/>
    </source>
</evidence>
<dbReference type="AlphaFoldDB" id="A0A1J1J7J9"/>
<accession>A0A1J1J7J9</accession>
<proteinExistence type="predicted"/>
<reference evidence="1 2" key="1">
    <citation type="submission" date="2015-04" db="EMBL/GenBank/DDBJ databases">
        <authorList>
            <person name="Syromyatnikov M.Y."/>
            <person name="Popov V.N."/>
        </authorList>
    </citation>
    <scope>NUCLEOTIDE SEQUENCE [LARGE SCALE GENOMIC DNA]</scope>
</reference>
<evidence type="ECO:0000313" key="2">
    <source>
        <dbReference type="Proteomes" id="UP000183832"/>
    </source>
</evidence>